<evidence type="ECO:0000313" key="3">
    <source>
        <dbReference type="EnsemblPlants" id="KRH75654"/>
    </source>
</evidence>
<sequence>MSLKLIFSPQSSEGFDFAPQWMLLGFAFGGNLYFMWRTVVFVFGPIFMFCSIIDCPKDVDAMNIISFGYLGCFGGTLKMIDIGDNDLRTNLFEHLPAKLCENYFNCIGGFHPYDGDIVYLHSYADGIFAANLWTNKFVPILCYDKFDINPF</sequence>
<keyword evidence="1" id="KW-0472">Membrane</keyword>
<dbReference type="AlphaFoldDB" id="A0A0R0L971"/>
<proteinExistence type="predicted"/>
<name>A0A0R0L971_SOYBN</name>
<keyword evidence="1" id="KW-0812">Transmembrane</keyword>
<dbReference type="EMBL" id="CM000834">
    <property type="protein sequence ID" value="KRH75654.1"/>
    <property type="molecule type" value="Genomic_DNA"/>
</dbReference>
<evidence type="ECO:0000256" key="1">
    <source>
        <dbReference type="SAM" id="Phobius"/>
    </source>
</evidence>
<reference evidence="2 3" key="1">
    <citation type="journal article" date="2010" name="Nature">
        <title>Genome sequence of the palaeopolyploid soybean.</title>
        <authorList>
            <person name="Schmutz J."/>
            <person name="Cannon S.B."/>
            <person name="Schlueter J."/>
            <person name="Ma J."/>
            <person name="Mitros T."/>
            <person name="Nelson W."/>
            <person name="Hyten D.L."/>
            <person name="Song Q."/>
            <person name="Thelen J.J."/>
            <person name="Cheng J."/>
            <person name="Xu D."/>
            <person name="Hellsten U."/>
            <person name="May G.D."/>
            <person name="Yu Y."/>
            <person name="Sakurai T."/>
            <person name="Umezawa T."/>
            <person name="Bhattacharyya M.K."/>
            <person name="Sandhu D."/>
            <person name="Valliyodan B."/>
            <person name="Lindquist E."/>
            <person name="Peto M."/>
            <person name="Grant D."/>
            <person name="Shu S."/>
            <person name="Goodstein D."/>
            <person name="Barry K."/>
            <person name="Futrell-Griggs M."/>
            <person name="Abernathy B."/>
            <person name="Du J."/>
            <person name="Tian Z."/>
            <person name="Zhu L."/>
            <person name="Gill N."/>
            <person name="Joshi T."/>
            <person name="Libault M."/>
            <person name="Sethuraman A."/>
            <person name="Zhang X.-C."/>
            <person name="Shinozaki K."/>
            <person name="Nguyen H.T."/>
            <person name="Wing R.A."/>
            <person name="Cregan P."/>
            <person name="Specht J."/>
            <person name="Grimwood J."/>
            <person name="Rokhsar D."/>
            <person name="Stacey G."/>
            <person name="Shoemaker R.C."/>
            <person name="Jackson S.A."/>
        </authorList>
    </citation>
    <scope>NUCLEOTIDE SEQUENCE</scope>
    <source>
        <strain evidence="3">cv. Williams 82</strain>
        <tissue evidence="2">Callus</tissue>
    </source>
</reference>
<evidence type="ECO:0000313" key="4">
    <source>
        <dbReference type="Proteomes" id="UP000008827"/>
    </source>
</evidence>
<reference evidence="3" key="2">
    <citation type="submission" date="2018-02" db="UniProtKB">
        <authorList>
            <consortium name="EnsemblPlants"/>
        </authorList>
    </citation>
    <scope>IDENTIFICATION</scope>
    <source>
        <strain evidence="3">Williams 82</strain>
    </source>
</reference>
<dbReference type="STRING" id="3847.A0A0R0L971"/>
<dbReference type="InParanoid" id="A0A0R0L971"/>
<evidence type="ECO:0000313" key="2">
    <source>
        <dbReference type="EMBL" id="KRH75654.1"/>
    </source>
</evidence>
<accession>A0A0R0L971</accession>
<feature type="transmembrane region" description="Helical" evidence="1">
    <location>
        <begin position="21"/>
        <end position="48"/>
    </location>
</feature>
<dbReference type="Proteomes" id="UP000008827">
    <property type="component" value="Chromosome 1"/>
</dbReference>
<protein>
    <submittedName>
        <fullName evidence="2 3">Uncharacterized protein</fullName>
    </submittedName>
</protein>
<keyword evidence="1" id="KW-1133">Transmembrane helix</keyword>
<reference evidence="2" key="3">
    <citation type="submission" date="2018-07" db="EMBL/GenBank/DDBJ databases">
        <title>WGS assembly of Glycine max.</title>
        <authorList>
            <person name="Schmutz J."/>
            <person name="Cannon S."/>
            <person name="Schlueter J."/>
            <person name="Ma J."/>
            <person name="Mitros T."/>
            <person name="Nelson W."/>
            <person name="Hyten D."/>
            <person name="Song Q."/>
            <person name="Thelen J."/>
            <person name="Cheng J."/>
            <person name="Xu D."/>
            <person name="Hellsten U."/>
            <person name="May G."/>
            <person name="Yu Y."/>
            <person name="Sakurai T."/>
            <person name="Umezawa T."/>
            <person name="Bhattacharyya M."/>
            <person name="Sandhu D."/>
            <person name="Valliyodan B."/>
            <person name="Lindquist E."/>
            <person name="Peto M."/>
            <person name="Grant D."/>
            <person name="Shu S."/>
            <person name="Goodstein D."/>
            <person name="Barry K."/>
            <person name="Futrell-Griggs M."/>
            <person name="Abernathy B."/>
            <person name="Du J."/>
            <person name="Tian Z."/>
            <person name="Zhu L."/>
            <person name="Gill N."/>
            <person name="Joshi T."/>
            <person name="Libault M."/>
            <person name="Sethuraman A."/>
            <person name="Zhang X."/>
            <person name="Shinozaki K."/>
            <person name="Nguyen H."/>
            <person name="Wing R."/>
            <person name="Cregan P."/>
            <person name="Specht J."/>
            <person name="Grimwood J."/>
            <person name="Rokhsar D."/>
            <person name="Stacey G."/>
            <person name="Shoemaker R."/>
            <person name="Jackson S."/>
        </authorList>
    </citation>
    <scope>NUCLEOTIDE SEQUENCE</scope>
    <source>
        <tissue evidence="2">Callus</tissue>
    </source>
</reference>
<dbReference type="Gramene" id="KRH75654">
    <property type="protein sequence ID" value="KRH75654"/>
    <property type="gene ID" value="GLYMA_01G099300"/>
</dbReference>
<gene>
    <name evidence="2" type="ORF">GLYMA_01G099300</name>
</gene>
<organism evidence="2">
    <name type="scientific">Glycine max</name>
    <name type="common">Soybean</name>
    <name type="synonym">Glycine hispida</name>
    <dbReference type="NCBI Taxonomy" id="3847"/>
    <lineage>
        <taxon>Eukaryota</taxon>
        <taxon>Viridiplantae</taxon>
        <taxon>Streptophyta</taxon>
        <taxon>Embryophyta</taxon>
        <taxon>Tracheophyta</taxon>
        <taxon>Spermatophyta</taxon>
        <taxon>Magnoliopsida</taxon>
        <taxon>eudicotyledons</taxon>
        <taxon>Gunneridae</taxon>
        <taxon>Pentapetalae</taxon>
        <taxon>rosids</taxon>
        <taxon>fabids</taxon>
        <taxon>Fabales</taxon>
        <taxon>Fabaceae</taxon>
        <taxon>Papilionoideae</taxon>
        <taxon>50 kb inversion clade</taxon>
        <taxon>NPAAA clade</taxon>
        <taxon>indigoferoid/millettioid clade</taxon>
        <taxon>Phaseoleae</taxon>
        <taxon>Glycine</taxon>
        <taxon>Glycine subgen. Soja</taxon>
    </lineage>
</organism>
<keyword evidence="4" id="KW-1185">Reference proteome</keyword>
<dbReference type="EnsemblPlants" id="KRH75654">
    <property type="protein sequence ID" value="KRH75654"/>
    <property type="gene ID" value="GLYMA_01G099300"/>
</dbReference>